<dbReference type="PANTHER" id="PTHR46585:SF1">
    <property type="entry name" value="CHROMO DOMAIN-CONTAINING PROTEIN"/>
    <property type="match status" value="1"/>
</dbReference>
<name>A0A914EDT9_9BILA</name>
<evidence type="ECO:0000313" key="3">
    <source>
        <dbReference type="WBParaSite" id="ACRNAN_scaffold758.g10799.t1"/>
    </source>
</evidence>
<dbReference type="AlphaFoldDB" id="A0A914EDT9"/>
<accession>A0A914EDT9</accession>
<dbReference type="SUPFAM" id="SSF53098">
    <property type="entry name" value="Ribonuclease H-like"/>
    <property type="match status" value="1"/>
</dbReference>
<dbReference type="InterPro" id="IPR036397">
    <property type="entry name" value="RNaseH_sf"/>
</dbReference>
<sequence>MLYTAPVKSKRSADVIEAFEKLFEKAQAKPWRLMTDRGVEFVAKPLMDYYDKKDIIKKVAYTNDEVKCAMVERANRTLLERLYKYFSEKNTLEWVGILEKIVSAINNTVHTTTGVRPIDVTYENANDIREDLINQRDSTTTRNAQFKEGYDDRHNMWITEDQLVA</sequence>
<feature type="domain" description="Integrase catalytic" evidence="1">
    <location>
        <begin position="1"/>
        <end position="125"/>
    </location>
</feature>
<dbReference type="GO" id="GO:0003676">
    <property type="term" value="F:nucleic acid binding"/>
    <property type="evidence" value="ECO:0007669"/>
    <property type="project" value="InterPro"/>
</dbReference>
<dbReference type="Gene3D" id="3.30.420.10">
    <property type="entry name" value="Ribonuclease H-like superfamily/Ribonuclease H"/>
    <property type="match status" value="1"/>
</dbReference>
<dbReference type="Proteomes" id="UP000887540">
    <property type="component" value="Unplaced"/>
</dbReference>
<organism evidence="2 3">
    <name type="scientific">Acrobeloides nanus</name>
    <dbReference type="NCBI Taxonomy" id="290746"/>
    <lineage>
        <taxon>Eukaryota</taxon>
        <taxon>Metazoa</taxon>
        <taxon>Ecdysozoa</taxon>
        <taxon>Nematoda</taxon>
        <taxon>Chromadorea</taxon>
        <taxon>Rhabditida</taxon>
        <taxon>Tylenchina</taxon>
        <taxon>Cephalobomorpha</taxon>
        <taxon>Cephaloboidea</taxon>
        <taxon>Cephalobidae</taxon>
        <taxon>Acrobeloides</taxon>
    </lineage>
</organism>
<reference evidence="3" key="1">
    <citation type="submission" date="2022-11" db="UniProtKB">
        <authorList>
            <consortium name="WormBaseParasite"/>
        </authorList>
    </citation>
    <scope>IDENTIFICATION</scope>
</reference>
<protein>
    <submittedName>
        <fullName evidence="3">Integrase catalytic domain-containing protein</fullName>
    </submittedName>
</protein>
<evidence type="ECO:0000259" key="1">
    <source>
        <dbReference type="PROSITE" id="PS50994"/>
    </source>
</evidence>
<dbReference type="WBParaSite" id="ACRNAN_scaffold758.g10799.t1">
    <property type="protein sequence ID" value="ACRNAN_scaffold758.g10799.t1"/>
    <property type="gene ID" value="ACRNAN_scaffold758.g10799"/>
</dbReference>
<dbReference type="PROSITE" id="PS50994">
    <property type="entry name" value="INTEGRASE"/>
    <property type="match status" value="1"/>
</dbReference>
<dbReference type="InterPro" id="IPR012337">
    <property type="entry name" value="RNaseH-like_sf"/>
</dbReference>
<dbReference type="InterPro" id="IPR001584">
    <property type="entry name" value="Integrase_cat-core"/>
</dbReference>
<dbReference type="GO" id="GO:0015074">
    <property type="term" value="P:DNA integration"/>
    <property type="evidence" value="ECO:0007669"/>
    <property type="project" value="InterPro"/>
</dbReference>
<evidence type="ECO:0000313" key="2">
    <source>
        <dbReference type="Proteomes" id="UP000887540"/>
    </source>
</evidence>
<proteinExistence type="predicted"/>
<keyword evidence="2" id="KW-1185">Reference proteome</keyword>
<dbReference type="PANTHER" id="PTHR46585">
    <property type="entry name" value="INTEGRASE CORE DOMAIN CONTAINING PROTEIN"/>
    <property type="match status" value="1"/>
</dbReference>